<feature type="domain" description="EGF-like" evidence="12">
    <location>
        <begin position="534"/>
        <end position="571"/>
    </location>
</feature>
<gene>
    <name evidence="15" type="ORF">MCOR_883</name>
</gene>
<dbReference type="AlphaFoldDB" id="A0A6J7ZXX6"/>
<feature type="region of interest" description="Disordered" evidence="10">
    <location>
        <begin position="743"/>
        <end position="863"/>
    </location>
</feature>
<evidence type="ECO:0000256" key="6">
    <source>
        <dbReference type="ARBA" id="ARBA00023157"/>
    </source>
</evidence>
<dbReference type="PROSITE" id="PS01180">
    <property type="entry name" value="CUB"/>
    <property type="match status" value="1"/>
</dbReference>
<dbReference type="PRINTS" id="PR00020">
    <property type="entry name" value="MAMDOMAIN"/>
</dbReference>
<dbReference type="GO" id="GO:0004222">
    <property type="term" value="F:metalloendopeptidase activity"/>
    <property type="evidence" value="ECO:0007669"/>
    <property type="project" value="UniProtKB-UniRule"/>
</dbReference>
<dbReference type="PROSITE" id="PS50026">
    <property type="entry name" value="EGF_3"/>
    <property type="match status" value="1"/>
</dbReference>
<organism evidence="15 16">
    <name type="scientific">Mytilus coruscus</name>
    <name type="common">Sea mussel</name>
    <dbReference type="NCBI Taxonomy" id="42192"/>
    <lineage>
        <taxon>Eukaryota</taxon>
        <taxon>Metazoa</taxon>
        <taxon>Spiralia</taxon>
        <taxon>Lophotrochozoa</taxon>
        <taxon>Mollusca</taxon>
        <taxon>Bivalvia</taxon>
        <taxon>Autobranchia</taxon>
        <taxon>Pteriomorphia</taxon>
        <taxon>Mytilida</taxon>
        <taxon>Mytiloidea</taxon>
        <taxon>Mytilidae</taxon>
        <taxon>Mytilinae</taxon>
        <taxon>Mytilus</taxon>
    </lineage>
</organism>
<dbReference type="InterPro" id="IPR024079">
    <property type="entry name" value="MetalloPept_cat_dom_sf"/>
</dbReference>
<dbReference type="SMART" id="SM00235">
    <property type="entry name" value="ZnMc"/>
    <property type="match status" value="1"/>
</dbReference>
<dbReference type="InterPro" id="IPR034035">
    <property type="entry name" value="Astacin-like_dom"/>
</dbReference>
<evidence type="ECO:0000256" key="4">
    <source>
        <dbReference type="ARBA" id="ARBA00022833"/>
    </source>
</evidence>
<dbReference type="GO" id="GO:0006508">
    <property type="term" value="P:proteolysis"/>
    <property type="evidence" value="ECO:0007669"/>
    <property type="project" value="UniProtKB-KW"/>
</dbReference>
<dbReference type="SMART" id="SM00137">
    <property type="entry name" value="MAM"/>
    <property type="match status" value="3"/>
</dbReference>
<comment type="cofactor">
    <cofactor evidence="8 9">
        <name>Zn(2+)</name>
        <dbReference type="ChEBI" id="CHEBI:29105"/>
    </cofactor>
    <text evidence="8 9">Binds 1 zinc ion per subunit.</text>
</comment>
<feature type="domain" description="Peptidase M12A" evidence="14">
    <location>
        <begin position="173"/>
        <end position="373"/>
    </location>
</feature>
<protein>
    <recommendedName>
        <fullName evidence="9">Metalloendopeptidase</fullName>
        <ecNumber evidence="9">3.4.24.-</ecNumber>
    </recommendedName>
</protein>
<evidence type="ECO:0000259" key="13">
    <source>
        <dbReference type="PROSITE" id="PS50060"/>
    </source>
</evidence>
<dbReference type="Pfam" id="PF00629">
    <property type="entry name" value="MAM"/>
    <property type="match status" value="3"/>
</dbReference>
<sequence length="1262" mass="139314">MLIIYVACVLHMLTTVLSTPYRHKSIELIEDELEQLENVHDRQIGTNEENDDIRLNNALERLSSYDVRRTLNRHGLNGRNYLQRNLHEGTQTKSKRQEIFERHRKGKGWGHGHGKGKGKGKGHGKGKGKKLKGLRKGHFFDNQKDIPVDLKVVLEAMFIEKEGKTHEDSRKRNFYTKTNLLWPNGIVPYVIDSVFNATHTGKILNAIEEFHSLTCIQWIPFEDTKTMNLGHEHYISFVNGTGCTSYIGRVGRSPQTIVLSIPQNCVNHGTIIHEMMHALGALHEMSRPDRDNYVQIMWDRISSGERNFEMTNSVSTIYPYDMSSVLQYGTRSFSRNGMETILVKDWRLKFLANVGNDLMFYDVAEVTSAYECSANCPSLACKNGGFTIMNCTCYCPDVLTGDLCEQPISNTDTCGGTINVEMGTEVTLTSPNYPSPYSTGMICTWIIKGVENNILRGTIVDMDISNNDYACYHWMEIRYNLMGQKGPERCGSTKHEVWDATVDEEMNTMIIILNSYIGSDKPAGTGFKMNFVSIGKGCLGNPCKFGSCDSPINTDSYVCTCDYGFTGKNCSELSVFAPIGCTAEVGEYCMFMQEPEPTTDQMNWDTGSKAPYIYSGPRMAKEGFVYLYLHSSGKTKSGDKAVMSTQMEFPKVERCLSFWYHMYSYTSSSMGSLNVFVSDSTGKNISEFSKTANQGKTWLYEEIDIPAVENLKVSFVGIRNGWMSYMAVDDIWLIPGTCGSPLTSTTSSVTTTQKTTPSVATTQKTTPSVTTTQKTTPGTTTTQKTTPIVATTQKTTPSVATTQKTTPSTTTTQKTTPSVATTQKSTPSVATTQKTTPSTTTTQKTTPSVATTQKTTPSVTTQKTTPSVTTALKTTPTIKTTLKTTTSVTTAQKTTPTVKITSSVTTTTPKTTTMETTTTTPDGTSPSVSYSCGFESSDGKCIFENSFMDDFDWTLGHSGRTPTSGTGPANAYSGDQYAYIEVTKKKKKKVAILSTFNTVLEASKYCLQFHYHMRGAGSGSLKVWVQEYKSGWDEVFKADGNQGDRWLYASIDIPYHNDLVIDIEADKKGNKGDIAIDAILLSTGACTCDRFVCGFESSDETCIFRNKGNDDFDWKLGQSQTPTRKTGPSSAYSGNQYAYIEVNGKKSGEAAILSTDGTVLAASEYCLQFHYHMYGAHIGNLVVYIEENGSESSEIVFTKDGDQGNHWNHACLNLSYPNDITIEIEANKGGQTKTKNKGDIALDDIQLSTGACTCPYTDSDLK</sequence>
<feature type="region of interest" description="Disordered" evidence="10">
    <location>
        <begin position="103"/>
        <end position="132"/>
    </location>
</feature>
<dbReference type="Gene3D" id="3.40.390.10">
    <property type="entry name" value="Collagenase (Catalytic Domain)"/>
    <property type="match status" value="1"/>
</dbReference>
<feature type="binding site" evidence="8">
    <location>
        <position position="273"/>
    </location>
    <ligand>
        <name>Zn(2+)</name>
        <dbReference type="ChEBI" id="CHEBI:29105"/>
        <note>catalytic</note>
    </ligand>
</feature>
<keyword evidence="6 7" id="KW-1015">Disulfide bond</keyword>
<feature type="compositionally biased region" description="Low complexity" evidence="10">
    <location>
        <begin position="829"/>
        <end position="863"/>
    </location>
</feature>
<evidence type="ECO:0000256" key="5">
    <source>
        <dbReference type="ARBA" id="ARBA00023049"/>
    </source>
</evidence>
<feature type="disulfide bond" evidence="8">
    <location>
        <begin position="243"/>
        <end position="265"/>
    </location>
</feature>
<dbReference type="EC" id="3.4.24.-" evidence="9"/>
<keyword evidence="16" id="KW-1185">Reference proteome</keyword>
<dbReference type="Pfam" id="PF01400">
    <property type="entry name" value="Astacin"/>
    <property type="match status" value="1"/>
</dbReference>
<feature type="binding site" evidence="8">
    <location>
        <position position="283"/>
    </location>
    <ligand>
        <name>Zn(2+)</name>
        <dbReference type="ChEBI" id="CHEBI:29105"/>
        <note>catalytic</note>
    </ligand>
</feature>
<feature type="binding site" evidence="8">
    <location>
        <position position="277"/>
    </location>
    <ligand>
        <name>Zn(2+)</name>
        <dbReference type="ChEBI" id="CHEBI:29105"/>
        <note>catalytic</note>
    </ligand>
</feature>
<feature type="active site" evidence="8">
    <location>
        <position position="274"/>
    </location>
</feature>
<dbReference type="PRINTS" id="PR00480">
    <property type="entry name" value="ASTACIN"/>
</dbReference>
<dbReference type="Gene3D" id="2.60.120.200">
    <property type="match status" value="3"/>
</dbReference>
<dbReference type="Gene3D" id="2.60.120.290">
    <property type="entry name" value="Spermadhesin, CUB domain"/>
    <property type="match status" value="1"/>
</dbReference>
<feature type="domain" description="CUB" evidence="11">
    <location>
        <begin position="414"/>
        <end position="534"/>
    </location>
</feature>
<keyword evidence="3 8" id="KW-0378">Hydrolase</keyword>
<dbReference type="InterPro" id="IPR051560">
    <property type="entry name" value="MAM_domain-containing"/>
</dbReference>
<comment type="caution">
    <text evidence="7">Lacks conserved residue(s) required for the propagation of feature annotation.</text>
</comment>
<dbReference type="SMART" id="SM00042">
    <property type="entry name" value="CUB"/>
    <property type="match status" value="1"/>
</dbReference>
<evidence type="ECO:0000256" key="9">
    <source>
        <dbReference type="RuleBase" id="RU361183"/>
    </source>
</evidence>
<dbReference type="Pfam" id="PF00431">
    <property type="entry name" value="CUB"/>
    <property type="match status" value="1"/>
</dbReference>
<dbReference type="InterPro" id="IPR001506">
    <property type="entry name" value="Peptidase_M12A"/>
</dbReference>
<dbReference type="PANTHER" id="PTHR23282:SF101">
    <property type="entry name" value="MAM DOMAIN-CONTAINING PROTEIN"/>
    <property type="match status" value="1"/>
</dbReference>
<keyword evidence="4 8" id="KW-0862">Zinc</keyword>
<accession>A0A6J7ZXX6</accession>
<dbReference type="CDD" id="cd06263">
    <property type="entry name" value="MAM"/>
    <property type="match status" value="3"/>
</dbReference>
<feature type="compositionally biased region" description="Low complexity" evidence="10">
    <location>
        <begin position="743"/>
        <end position="792"/>
    </location>
</feature>
<evidence type="ECO:0000256" key="2">
    <source>
        <dbReference type="ARBA" id="ARBA00022723"/>
    </source>
</evidence>
<dbReference type="SUPFAM" id="SSF57196">
    <property type="entry name" value="EGF/Laminin"/>
    <property type="match status" value="1"/>
</dbReference>
<dbReference type="PROSITE" id="PS00022">
    <property type="entry name" value="EGF_1"/>
    <property type="match status" value="1"/>
</dbReference>
<dbReference type="InterPro" id="IPR000998">
    <property type="entry name" value="MAM_dom"/>
</dbReference>
<dbReference type="SUPFAM" id="SSF49854">
    <property type="entry name" value="Spermadhesin, CUB domain"/>
    <property type="match status" value="1"/>
</dbReference>
<dbReference type="SMART" id="SM00181">
    <property type="entry name" value="EGF"/>
    <property type="match status" value="2"/>
</dbReference>
<dbReference type="Proteomes" id="UP000507470">
    <property type="component" value="Unassembled WGS sequence"/>
</dbReference>
<evidence type="ECO:0000259" key="12">
    <source>
        <dbReference type="PROSITE" id="PS50026"/>
    </source>
</evidence>
<keyword evidence="7" id="KW-0245">EGF-like domain</keyword>
<evidence type="ECO:0000313" key="16">
    <source>
        <dbReference type="Proteomes" id="UP000507470"/>
    </source>
</evidence>
<feature type="domain" description="MAM" evidence="13">
    <location>
        <begin position="930"/>
        <end position="1090"/>
    </location>
</feature>
<keyword evidence="2 8" id="KW-0479">Metal-binding</keyword>
<dbReference type="InterPro" id="IPR035914">
    <property type="entry name" value="Sperma_CUB_dom_sf"/>
</dbReference>
<dbReference type="GO" id="GO:0008270">
    <property type="term" value="F:zinc ion binding"/>
    <property type="evidence" value="ECO:0007669"/>
    <property type="project" value="UniProtKB-UniRule"/>
</dbReference>
<evidence type="ECO:0000256" key="10">
    <source>
        <dbReference type="SAM" id="MobiDB-lite"/>
    </source>
</evidence>
<feature type="domain" description="MAM" evidence="13">
    <location>
        <begin position="579"/>
        <end position="740"/>
    </location>
</feature>
<name>A0A6J7ZXX6_MYTCO</name>
<keyword evidence="9" id="KW-0732">Signal</keyword>
<evidence type="ECO:0000259" key="14">
    <source>
        <dbReference type="PROSITE" id="PS51864"/>
    </source>
</evidence>
<feature type="disulfide bond" evidence="7">
    <location>
        <begin position="538"/>
        <end position="548"/>
    </location>
</feature>
<dbReference type="PROSITE" id="PS51864">
    <property type="entry name" value="ASTACIN"/>
    <property type="match status" value="1"/>
</dbReference>
<evidence type="ECO:0000259" key="11">
    <source>
        <dbReference type="PROSITE" id="PS01180"/>
    </source>
</evidence>
<dbReference type="InterPro" id="IPR000859">
    <property type="entry name" value="CUB_dom"/>
</dbReference>
<feature type="disulfide bond" evidence="7">
    <location>
        <begin position="561"/>
        <end position="570"/>
    </location>
</feature>
<dbReference type="OrthoDB" id="412155at2759"/>
<proteinExistence type="predicted"/>
<evidence type="ECO:0000256" key="7">
    <source>
        <dbReference type="PROSITE-ProRule" id="PRU00076"/>
    </source>
</evidence>
<reference evidence="15 16" key="1">
    <citation type="submission" date="2020-06" db="EMBL/GenBank/DDBJ databases">
        <authorList>
            <person name="Li R."/>
            <person name="Bekaert M."/>
        </authorList>
    </citation>
    <scope>NUCLEOTIDE SEQUENCE [LARGE SCALE GENOMIC DNA]</scope>
    <source>
        <strain evidence="16">wild</strain>
    </source>
</reference>
<feature type="compositionally biased region" description="Low complexity" evidence="10">
    <location>
        <begin position="799"/>
        <end position="822"/>
    </location>
</feature>
<keyword evidence="5 8" id="KW-0482">Metalloprotease</keyword>
<dbReference type="CDD" id="cd00054">
    <property type="entry name" value="EGF_CA"/>
    <property type="match status" value="1"/>
</dbReference>
<dbReference type="SUPFAM" id="SSF49899">
    <property type="entry name" value="Concanavalin A-like lectins/glucanases"/>
    <property type="match status" value="3"/>
</dbReference>
<dbReference type="EMBL" id="CACVKT020000198">
    <property type="protein sequence ID" value="CAC5357003.1"/>
    <property type="molecule type" value="Genomic_DNA"/>
</dbReference>
<dbReference type="GO" id="GO:0016020">
    <property type="term" value="C:membrane"/>
    <property type="evidence" value="ECO:0007669"/>
    <property type="project" value="InterPro"/>
</dbReference>
<feature type="domain" description="MAM" evidence="13">
    <location>
        <begin position="1091"/>
        <end position="1256"/>
    </location>
</feature>
<dbReference type="SUPFAM" id="SSF55486">
    <property type="entry name" value="Metalloproteases ('zincins'), catalytic domain"/>
    <property type="match status" value="1"/>
</dbReference>
<dbReference type="InterPro" id="IPR006026">
    <property type="entry name" value="Peptidase_Metallo"/>
</dbReference>
<dbReference type="CDD" id="cd04280">
    <property type="entry name" value="ZnMc_astacin_like"/>
    <property type="match status" value="1"/>
</dbReference>
<dbReference type="PROSITE" id="PS01186">
    <property type="entry name" value="EGF_2"/>
    <property type="match status" value="1"/>
</dbReference>
<feature type="signal peptide" evidence="9">
    <location>
        <begin position="1"/>
        <end position="18"/>
    </location>
</feature>
<dbReference type="PROSITE" id="PS50060">
    <property type="entry name" value="MAM_2"/>
    <property type="match status" value="3"/>
</dbReference>
<feature type="chain" id="PRO_5027155036" description="Metalloendopeptidase" evidence="9">
    <location>
        <begin position="19"/>
        <end position="1262"/>
    </location>
</feature>
<dbReference type="PANTHER" id="PTHR23282">
    <property type="entry name" value="APICAL ENDOSOMAL GLYCOPROTEIN PRECURSOR"/>
    <property type="match status" value="1"/>
</dbReference>
<dbReference type="CDD" id="cd00041">
    <property type="entry name" value="CUB"/>
    <property type="match status" value="1"/>
</dbReference>
<evidence type="ECO:0000256" key="1">
    <source>
        <dbReference type="ARBA" id="ARBA00022670"/>
    </source>
</evidence>
<dbReference type="InterPro" id="IPR013320">
    <property type="entry name" value="ConA-like_dom_sf"/>
</dbReference>
<dbReference type="InterPro" id="IPR000742">
    <property type="entry name" value="EGF"/>
</dbReference>
<evidence type="ECO:0000256" key="3">
    <source>
        <dbReference type="ARBA" id="ARBA00022801"/>
    </source>
</evidence>
<keyword evidence="1 8" id="KW-0645">Protease</keyword>
<dbReference type="Gene3D" id="2.10.25.10">
    <property type="entry name" value="Laminin"/>
    <property type="match status" value="1"/>
</dbReference>
<evidence type="ECO:0000313" key="15">
    <source>
        <dbReference type="EMBL" id="CAC5357003.1"/>
    </source>
</evidence>
<evidence type="ECO:0000256" key="8">
    <source>
        <dbReference type="PROSITE-ProRule" id="PRU01211"/>
    </source>
</evidence>